<evidence type="ECO:0000313" key="3">
    <source>
        <dbReference type="Proteomes" id="UP001164459"/>
    </source>
</evidence>
<keyword evidence="1" id="KW-0472">Membrane</keyword>
<gene>
    <name evidence="2" type="ORF">O0S08_09520</name>
</gene>
<dbReference type="EMBL" id="CP114040">
    <property type="protein sequence ID" value="WAS96386.1"/>
    <property type="molecule type" value="Genomic_DNA"/>
</dbReference>
<sequence>MAAAHPPGRQLCIIACCSMTVLGPSLPARASEESISRREHRTCVELRDASKLAEAASHCRAAYDALPDDTREPPLNARSLIVFDGYNTYLEAFEATNDIEFLCAGEELLTEYLAYLDARLPAEARPDDRQDAQKDLAELAARRGDQKCSEPVVEPLPRQEDLLPVVLRPQPQQEAPPPTPGSGLRIAGGVTLGTGIALGLVAAGALAYGARIRDERDTLTNAPEPVGPEGHALADRLDGLGTRANRLAVGTAITSGAAIVTSIVLLAVDAHRRRGQRLSIAPVVWPTGGHLSLRF</sequence>
<dbReference type="Proteomes" id="UP001164459">
    <property type="component" value="Chromosome"/>
</dbReference>
<evidence type="ECO:0000256" key="1">
    <source>
        <dbReference type="SAM" id="Phobius"/>
    </source>
</evidence>
<keyword evidence="3" id="KW-1185">Reference proteome</keyword>
<reference evidence="2" key="1">
    <citation type="submission" date="2022-11" db="EMBL/GenBank/DDBJ databases">
        <title>Minimal conservation of predation-associated metabolite biosynthetic gene clusters underscores biosynthetic potential of Myxococcota including descriptions for ten novel species: Archangium lansinium sp. nov., Myxococcus landrumus sp. nov., Nannocystis bai.</title>
        <authorList>
            <person name="Ahearne A."/>
            <person name="Stevens C."/>
            <person name="Dowd S."/>
        </authorList>
    </citation>
    <scope>NUCLEOTIDE SEQUENCE</scope>
    <source>
        <strain evidence="2">Fl3</strain>
    </source>
</reference>
<protein>
    <recommendedName>
        <fullName evidence="4">Secreted protein</fullName>
    </recommendedName>
</protein>
<proteinExistence type="predicted"/>
<keyword evidence="1" id="KW-1133">Transmembrane helix</keyword>
<keyword evidence="1" id="KW-0812">Transmembrane</keyword>
<name>A0ABY7HAV4_9BACT</name>
<evidence type="ECO:0008006" key="4">
    <source>
        <dbReference type="Google" id="ProtNLM"/>
    </source>
</evidence>
<feature type="transmembrane region" description="Helical" evidence="1">
    <location>
        <begin position="247"/>
        <end position="268"/>
    </location>
</feature>
<accession>A0ABY7HAV4</accession>
<organism evidence="2 3">
    <name type="scientific">Nannocystis punicea</name>
    <dbReference type="NCBI Taxonomy" id="2995304"/>
    <lineage>
        <taxon>Bacteria</taxon>
        <taxon>Pseudomonadati</taxon>
        <taxon>Myxococcota</taxon>
        <taxon>Polyangia</taxon>
        <taxon>Nannocystales</taxon>
        <taxon>Nannocystaceae</taxon>
        <taxon>Nannocystis</taxon>
    </lineage>
</organism>
<dbReference type="RefSeq" id="WP_269038724.1">
    <property type="nucleotide sequence ID" value="NZ_CP114040.1"/>
</dbReference>
<evidence type="ECO:0000313" key="2">
    <source>
        <dbReference type="EMBL" id="WAS96386.1"/>
    </source>
</evidence>